<evidence type="ECO:0000313" key="1">
    <source>
        <dbReference type="EMBL" id="HHS49231.1"/>
    </source>
</evidence>
<name>A0A7C6E8T1_DESAE</name>
<protein>
    <submittedName>
        <fullName evidence="1">Uncharacterized protein</fullName>
    </submittedName>
</protein>
<dbReference type="Proteomes" id="UP000886400">
    <property type="component" value="Unassembled WGS sequence"/>
</dbReference>
<organism evidence="1">
    <name type="scientific">Desulfurella acetivorans</name>
    <dbReference type="NCBI Taxonomy" id="33002"/>
    <lineage>
        <taxon>Bacteria</taxon>
        <taxon>Pseudomonadati</taxon>
        <taxon>Campylobacterota</taxon>
        <taxon>Desulfurellia</taxon>
        <taxon>Desulfurellales</taxon>
        <taxon>Desulfurellaceae</taxon>
        <taxon>Desulfurella</taxon>
    </lineage>
</organism>
<accession>A0A7C6E8T1</accession>
<sequence>MVGFLSYNDSMGKMCCVFNLDTYLSKKPMGHGYTILSTKNRDSFLKYKKIYAHEFHHGFFKEFGGIDCFFNIERGYGINGMCDGAIINNTLANFSHIFDYDNEFFYRWIKSNGLDY</sequence>
<proteinExistence type="predicted"/>
<dbReference type="AlphaFoldDB" id="A0A7C6E8T1"/>
<dbReference type="EMBL" id="DRZX01000253">
    <property type="protein sequence ID" value="HHS49231.1"/>
    <property type="molecule type" value="Genomic_DNA"/>
</dbReference>
<comment type="caution">
    <text evidence="1">The sequence shown here is derived from an EMBL/GenBank/DDBJ whole genome shotgun (WGS) entry which is preliminary data.</text>
</comment>
<reference evidence="1" key="1">
    <citation type="journal article" date="2020" name="mSystems">
        <title>Genome- and Community-Level Interaction Insights into Carbon Utilization and Element Cycling Functions of Hydrothermarchaeota in Hydrothermal Sediment.</title>
        <authorList>
            <person name="Zhou Z."/>
            <person name="Liu Y."/>
            <person name="Xu W."/>
            <person name="Pan J."/>
            <person name="Luo Z.H."/>
            <person name="Li M."/>
        </authorList>
    </citation>
    <scope>NUCLEOTIDE SEQUENCE [LARGE SCALE GENOMIC DNA]</scope>
    <source>
        <strain evidence="1">SpSt-1135</strain>
    </source>
</reference>
<gene>
    <name evidence="1" type="ORF">ENM99_05225</name>
</gene>